<dbReference type="InterPro" id="IPR004087">
    <property type="entry name" value="KH_dom"/>
</dbReference>
<dbReference type="SUPFAM" id="SSF54791">
    <property type="entry name" value="Eukaryotic type KH-domain (KH-domain type I)"/>
    <property type="match status" value="2"/>
</dbReference>
<dbReference type="SMART" id="SM00322">
    <property type="entry name" value="KH"/>
    <property type="match status" value="1"/>
</dbReference>
<proteinExistence type="predicted"/>
<feature type="region of interest" description="Disordered" evidence="2">
    <location>
        <begin position="447"/>
        <end position="501"/>
    </location>
</feature>
<evidence type="ECO:0000313" key="5">
    <source>
        <dbReference type="Proteomes" id="UP000799764"/>
    </source>
</evidence>
<dbReference type="Gene3D" id="3.30.1370.10">
    <property type="entry name" value="K Homology domain, type 1"/>
    <property type="match status" value="2"/>
</dbReference>
<dbReference type="InterPro" id="IPR055256">
    <property type="entry name" value="KH_1_KHDC4/BBP-like"/>
</dbReference>
<dbReference type="PANTHER" id="PTHR15744:SF0">
    <property type="entry name" value="KH HOMOLOGY DOMAIN-CONTAINING PROTEIN 4"/>
    <property type="match status" value="1"/>
</dbReference>
<dbReference type="Proteomes" id="UP000799764">
    <property type="component" value="Unassembled WGS sequence"/>
</dbReference>
<dbReference type="FunFam" id="3.30.1370.10:FF:000051">
    <property type="entry name" value="Putative kh domain-containing protein"/>
    <property type="match status" value="1"/>
</dbReference>
<dbReference type="OrthoDB" id="397265at2759"/>
<dbReference type="Pfam" id="PF22675">
    <property type="entry name" value="KH-I_KHDC4-BBP"/>
    <property type="match status" value="1"/>
</dbReference>
<organism evidence="4 5">
    <name type="scientific">Karstenula rhodostoma CBS 690.94</name>
    <dbReference type="NCBI Taxonomy" id="1392251"/>
    <lineage>
        <taxon>Eukaryota</taxon>
        <taxon>Fungi</taxon>
        <taxon>Dikarya</taxon>
        <taxon>Ascomycota</taxon>
        <taxon>Pezizomycotina</taxon>
        <taxon>Dothideomycetes</taxon>
        <taxon>Pleosporomycetidae</taxon>
        <taxon>Pleosporales</taxon>
        <taxon>Massarineae</taxon>
        <taxon>Didymosphaeriaceae</taxon>
        <taxon>Karstenula</taxon>
    </lineage>
</organism>
<feature type="compositionally biased region" description="Gly residues" evidence="2">
    <location>
        <begin position="367"/>
        <end position="378"/>
    </location>
</feature>
<protein>
    <recommendedName>
        <fullName evidence="3">K Homology domain-containing protein</fullName>
    </recommendedName>
</protein>
<dbReference type="AlphaFoldDB" id="A0A9P4U810"/>
<gene>
    <name evidence="4" type="ORF">P171DRAFT_393331</name>
</gene>
<feature type="region of interest" description="Disordered" evidence="2">
    <location>
        <begin position="1"/>
        <end position="62"/>
    </location>
</feature>
<reference evidence="4" key="1">
    <citation type="journal article" date="2020" name="Stud. Mycol.">
        <title>101 Dothideomycetes genomes: a test case for predicting lifestyles and emergence of pathogens.</title>
        <authorList>
            <person name="Haridas S."/>
            <person name="Albert R."/>
            <person name="Binder M."/>
            <person name="Bloem J."/>
            <person name="Labutti K."/>
            <person name="Salamov A."/>
            <person name="Andreopoulos B."/>
            <person name="Baker S."/>
            <person name="Barry K."/>
            <person name="Bills G."/>
            <person name="Bluhm B."/>
            <person name="Cannon C."/>
            <person name="Castanera R."/>
            <person name="Culley D."/>
            <person name="Daum C."/>
            <person name="Ezra D."/>
            <person name="Gonzalez J."/>
            <person name="Henrissat B."/>
            <person name="Kuo A."/>
            <person name="Liang C."/>
            <person name="Lipzen A."/>
            <person name="Lutzoni F."/>
            <person name="Magnuson J."/>
            <person name="Mondo S."/>
            <person name="Nolan M."/>
            <person name="Ohm R."/>
            <person name="Pangilinan J."/>
            <person name="Park H.-J."/>
            <person name="Ramirez L."/>
            <person name="Alfaro M."/>
            <person name="Sun H."/>
            <person name="Tritt A."/>
            <person name="Yoshinaga Y."/>
            <person name="Zwiers L.-H."/>
            <person name="Turgeon B."/>
            <person name="Goodwin S."/>
            <person name="Spatafora J."/>
            <person name="Crous P."/>
            <person name="Grigoriev I."/>
        </authorList>
    </citation>
    <scope>NUCLEOTIDE SEQUENCE</scope>
    <source>
        <strain evidence="4">CBS 690.94</strain>
    </source>
</reference>
<feature type="region of interest" description="Disordered" evidence="2">
    <location>
        <begin position="332"/>
        <end position="396"/>
    </location>
</feature>
<evidence type="ECO:0000256" key="1">
    <source>
        <dbReference type="PROSITE-ProRule" id="PRU00117"/>
    </source>
</evidence>
<keyword evidence="5" id="KW-1185">Reference proteome</keyword>
<dbReference type="FunFam" id="3.30.1370.10:FF:000037">
    <property type="entry name" value="KH domain protein"/>
    <property type="match status" value="1"/>
</dbReference>
<evidence type="ECO:0000256" key="2">
    <source>
        <dbReference type="SAM" id="MobiDB-lite"/>
    </source>
</evidence>
<dbReference type="PROSITE" id="PS50084">
    <property type="entry name" value="KH_TYPE_1"/>
    <property type="match status" value="1"/>
</dbReference>
<dbReference type="CDD" id="cd22386">
    <property type="entry name" value="KH-I_KHDC4_rpt2"/>
    <property type="match status" value="1"/>
</dbReference>
<dbReference type="GO" id="GO:0005634">
    <property type="term" value="C:nucleus"/>
    <property type="evidence" value="ECO:0007669"/>
    <property type="project" value="InterPro"/>
</dbReference>
<accession>A0A9P4U810</accession>
<comment type="caution">
    <text evidence="4">The sequence shown here is derived from an EMBL/GenBank/DDBJ whole genome shotgun (WGS) entry which is preliminary data.</text>
</comment>
<feature type="compositionally biased region" description="Basic and acidic residues" evidence="2">
    <location>
        <begin position="1"/>
        <end position="40"/>
    </location>
</feature>
<dbReference type="InterPro" id="IPR047890">
    <property type="entry name" value="KHDC4_KH-I_first"/>
</dbReference>
<feature type="compositionally biased region" description="Gly residues" evidence="2">
    <location>
        <begin position="339"/>
        <end position="353"/>
    </location>
</feature>
<evidence type="ECO:0000259" key="3">
    <source>
        <dbReference type="SMART" id="SM00322"/>
    </source>
</evidence>
<dbReference type="InterPro" id="IPR056149">
    <property type="entry name" value="PRP5/DDX46/KHDC4_KH"/>
</dbReference>
<dbReference type="PANTHER" id="PTHR15744">
    <property type="entry name" value="BLOM7"/>
    <property type="match status" value="1"/>
</dbReference>
<evidence type="ECO:0000313" key="4">
    <source>
        <dbReference type="EMBL" id="KAF2441814.1"/>
    </source>
</evidence>
<feature type="compositionally biased region" description="Pro residues" evidence="2">
    <location>
        <begin position="456"/>
        <end position="487"/>
    </location>
</feature>
<dbReference type="EMBL" id="MU001505">
    <property type="protein sequence ID" value="KAF2441814.1"/>
    <property type="molecule type" value="Genomic_DNA"/>
</dbReference>
<dbReference type="InterPro" id="IPR036612">
    <property type="entry name" value="KH_dom_type_1_sf"/>
</dbReference>
<dbReference type="CDD" id="cd22385">
    <property type="entry name" value="KH-I_KHDC4_rpt1"/>
    <property type="match status" value="1"/>
</dbReference>
<dbReference type="GO" id="GO:0003723">
    <property type="term" value="F:RNA binding"/>
    <property type="evidence" value="ECO:0007669"/>
    <property type="project" value="UniProtKB-UniRule"/>
</dbReference>
<feature type="domain" description="K Homology" evidence="3">
    <location>
        <begin position="235"/>
        <end position="322"/>
    </location>
</feature>
<sequence>MSDSPRPRSRFDKTESDRPPRSRFDRRSRSPSSREPDSRRTRMRTRSPVAREGTDSPAAAEAIKAKATDAAAKAAAAAARINAQIQAKKGIQHVDVPPIRAAPSPPVVRSPAVNAERNTSGEIFQQDGDYIKDIEINDLKNRYTLTKGAVQKRIKDETGADVTTRGEYYPDKAMATAANPPLYLRVTSTSKEGLEAAVQQINDLMNQELPDLVDQRRFRRREPEQFERDEFGRRKWPEEKLPVDLEPISGFNLRAQVVGRGGDNVKYIQQETGCKVQIKGRGSGFMEQQTGVESDDPMFLHIAGPKPEGVEKAKELCEELLNKVRTDYQSFKENASQGRFGGGGDRYGGGRPGYGERGDRDRSQSYGHGGGYSGGYSGHNGHSDLHSPIGGGSATNQAAQDYNAQWAAYYAQQGQQGQPGQQAEDPYAAYGGYEAYMKMYYAYYQQQQAQAGTQQSPPPGTAAAPPPPPGEPAPPGAAPPPPPPSGSPPSGYGAVPPPPGL</sequence>
<keyword evidence="1" id="KW-0694">RNA-binding</keyword>
<dbReference type="Pfam" id="PF23469">
    <property type="entry name" value="KH_12"/>
    <property type="match status" value="1"/>
</dbReference>
<feature type="compositionally biased region" description="Basic and acidic residues" evidence="2">
    <location>
        <begin position="354"/>
        <end position="363"/>
    </location>
</feature>
<dbReference type="InterPro" id="IPR047889">
    <property type="entry name" value="KHDC4_KH-I_second"/>
</dbReference>
<name>A0A9P4U810_9PLEO</name>
<dbReference type="InterPro" id="IPR031121">
    <property type="entry name" value="RIK/BLOM7"/>
</dbReference>